<dbReference type="InterPro" id="IPR006638">
    <property type="entry name" value="Elp3/MiaA/NifB-like_rSAM"/>
</dbReference>
<dbReference type="InterPro" id="IPR058240">
    <property type="entry name" value="rSAM_sf"/>
</dbReference>
<dbReference type="GO" id="GO:0005737">
    <property type="term" value="C:cytoplasm"/>
    <property type="evidence" value="ECO:0007669"/>
    <property type="project" value="UniProtKB-SubCell"/>
</dbReference>
<dbReference type="InterPro" id="IPR010723">
    <property type="entry name" value="HemN_C"/>
</dbReference>
<comment type="subcellular location">
    <subcellularLocation>
        <location evidence="10">Cytoplasm</location>
    </subcellularLocation>
</comment>
<evidence type="ECO:0000256" key="7">
    <source>
        <dbReference type="ARBA" id="ARBA00023004"/>
    </source>
</evidence>
<dbReference type="AlphaFoldDB" id="A0A930UD92"/>
<keyword evidence="13" id="KW-1185">Reference proteome</keyword>
<dbReference type="InterPro" id="IPR004559">
    <property type="entry name" value="HemW-like"/>
</dbReference>
<evidence type="ECO:0000256" key="2">
    <source>
        <dbReference type="ARBA" id="ARBA00006100"/>
    </source>
</evidence>
<dbReference type="SFLD" id="SFLDF00288">
    <property type="entry name" value="HemN-like__clustered_with_nucl"/>
    <property type="match status" value="1"/>
</dbReference>
<keyword evidence="9 10" id="KW-0143">Chaperone</keyword>
<comment type="function">
    <text evidence="10">Probably acts as a heme chaperone, transferring heme to an unknown acceptor. Binds one molecule of heme per monomer, possibly covalently. Binds 1 [4Fe-4S] cluster. The cluster is coordinated with 3 cysteines and an exchangeable S-adenosyl-L-methionine.</text>
</comment>
<evidence type="ECO:0000313" key="12">
    <source>
        <dbReference type="EMBL" id="MBF2735433.1"/>
    </source>
</evidence>
<dbReference type="GO" id="GO:0051539">
    <property type="term" value="F:4 iron, 4 sulfur cluster binding"/>
    <property type="evidence" value="ECO:0007669"/>
    <property type="project" value="UniProtKB-UniRule"/>
</dbReference>
<dbReference type="Gene3D" id="3.20.20.70">
    <property type="entry name" value="Aldolase class I"/>
    <property type="match status" value="1"/>
</dbReference>
<comment type="similarity">
    <text evidence="2">Belongs to the anaerobic coproporphyrinogen-III oxidase family. HemW subfamily.</text>
</comment>
<dbReference type="NCBIfam" id="TIGR00539">
    <property type="entry name" value="hemN_rel"/>
    <property type="match status" value="1"/>
</dbReference>
<dbReference type="InterPro" id="IPR034505">
    <property type="entry name" value="Coproporphyrinogen-III_oxidase"/>
</dbReference>
<dbReference type="SFLD" id="SFLDG01065">
    <property type="entry name" value="anaerobic_coproporphyrinogen-I"/>
    <property type="match status" value="1"/>
</dbReference>
<dbReference type="GO" id="GO:0046872">
    <property type="term" value="F:metal ion binding"/>
    <property type="evidence" value="ECO:0007669"/>
    <property type="project" value="UniProtKB-UniRule"/>
</dbReference>
<organism evidence="12 13">
    <name type="scientific">Candidatus Amphirhobacter heronislandensis</name>
    <dbReference type="NCBI Taxonomy" id="1732024"/>
    <lineage>
        <taxon>Bacteria</taxon>
        <taxon>Pseudomonadati</taxon>
        <taxon>Pseudomonadota</taxon>
        <taxon>Gammaproteobacteria</taxon>
        <taxon>Candidatus Tethybacterales</taxon>
        <taxon>Candidatus Tethybacteraceae</taxon>
        <taxon>Candidatus Amphirhobacter</taxon>
    </lineage>
</organism>
<dbReference type="GO" id="GO:0004109">
    <property type="term" value="F:coproporphyrinogen oxidase activity"/>
    <property type="evidence" value="ECO:0007669"/>
    <property type="project" value="InterPro"/>
</dbReference>
<evidence type="ECO:0000256" key="3">
    <source>
        <dbReference type="ARBA" id="ARBA00017228"/>
    </source>
</evidence>
<keyword evidence="10" id="KW-0004">4Fe-4S</keyword>
<name>A0A930UD92_9GAMM</name>
<evidence type="ECO:0000256" key="9">
    <source>
        <dbReference type="ARBA" id="ARBA00023186"/>
    </source>
</evidence>
<protein>
    <recommendedName>
        <fullName evidence="3 10">Heme chaperone HemW</fullName>
    </recommendedName>
</protein>
<dbReference type="InterPro" id="IPR007197">
    <property type="entry name" value="rSAM"/>
</dbReference>
<evidence type="ECO:0000256" key="6">
    <source>
        <dbReference type="ARBA" id="ARBA00022723"/>
    </source>
</evidence>
<dbReference type="GO" id="GO:0006779">
    <property type="term" value="P:porphyrin-containing compound biosynthetic process"/>
    <property type="evidence" value="ECO:0007669"/>
    <property type="project" value="InterPro"/>
</dbReference>
<keyword evidence="10" id="KW-0963">Cytoplasm</keyword>
<dbReference type="Proteomes" id="UP000604381">
    <property type="component" value="Unassembled WGS sequence"/>
</dbReference>
<dbReference type="InterPro" id="IPR013785">
    <property type="entry name" value="Aldolase_TIM"/>
</dbReference>
<accession>A0A930UD92</accession>
<dbReference type="PROSITE" id="PS51918">
    <property type="entry name" value="RADICAL_SAM"/>
    <property type="match status" value="1"/>
</dbReference>
<evidence type="ECO:0000259" key="11">
    <source>
        <dbReference type="PROSITE" id="PS51918"/>
    </source>
</evidence>
<dbReference type="CDD" id="cd01335">
    <property type="entry name" value="Radical_SAM"/>
    <property type="match status" value="1"/>
</dbReference>
<evidence type="ECO:0000256" key="10">
    <source>
        <dbReference type="RuleBase" id="RU364116"/>
    </source>
</evidence>
<reference evidence="12" key="1">
    <citation type="submission" date="2020-10" db="EMBL/GenBank/DDBJ databases">
        <title>An improved Amphimedon queenslandica hologenome assembly reveals how three proteobacterial symbionts can extend the metabolic phenotypic of their marine sponge host.</title>
        <authorList>
            <person name="Degnan B."/>
            <person name="Degnan S."/>
            <person name="Xiang X."/>
        </authorList>
    </citation>
    <scope>NUCLEOTIDE SEQUENCE</scope>
    <source>
        <strain evidence="12">AqS2</strain>
    </source>
</reference>
<keyword evidence="5 10" id="KW-0949">S-adenosyl-L-methionine</keyword>
<dbReference type="PANTHER" id="PTHR13932">
    <property type="entry name" value="COPROPORPHYRINIGEN III OXIDASE"/>
    <property type="match status" value="1"/>
</dbReference>
<keyword evidence="8 10" id="KW-0411">Iron-sulfur</keyword>
<dbReference type="SUPFAM" id="SSF102114">
    <property type="entry name" value="Radical SAM enzymes"/>
    <property type="match status" value="1"/>
</dbReference>
<dbReference type="Pfam" id="PF04055">
    <property type="entry name" value="Radical_SAM"/>
    <property type="match status" value="1"/>
</dbReference>
<dbReference type="SMART" id="SM00729">
    <property type="entry name" value="Elp3"/>
    <property type="match status" value="1"/>
</dbReference>
<comment type="cofactor">
    <cofactor evidence="1">
        <name>[4Fe-4S] cluster</name>
        <dbReference type="ChEBI" id="CHEBI:49883"/>
    </cofactor>
</comment>
<evidence type="ECO:0000256" key="1">
    <source>
        <dbReference type="ARBA" id="ARBA00001966"/>
    </source>
</evidence>
<gene>
    <name evidence="12" type="primary">hemW</name>
    <name evidence="12" type="ORF">ISN26_05075</name>
</gene>
<keyword evidence="4 10" id="KW-0349">Heme</keyword>
<sequence>MTPAAKPLGLYLHYPWCVRRCGYCDFNAHVAATPPQEEYFAALRAELRSWRQRLGPRRLATVFIGGGTPSLAPPHLVAELLAEAAGLFSLAADAEITLEANPDSFSESQAAGFAAAGVNRVSVGVQSFDDGLLQTLGRAHDGATARAALERALRLFDRANADLMYALPGQDAALALTDVAQAEACGLRHLSCYHLMLEPGTPFAKAPPANLPDPDAAADVEDAVHAQLAARGWERYEVSAWGRGGDRCRHNLGYWEFGDYLGVGAGAHGKITEADGTAWRWSNPRTPRGYLAACRRGAPGRGRRVPAADLAFEFMLNALRLARGFSAAQFEQATGQGIEAVAPQLAAAAARGWLRPEADGWRPTRRGFDLLQDLCALFVPEPPRRRIALQAA</sequence>
<keyword evidence="7 10" id="KW-0408">Iron</keyword>
<dbReference type="SFLD" id="SFLDG01082">
    <property type="entry name" value="B12-binding_domain_containing"/>
    <property type="match status" value="1"/>
</dbReference>
<proteinExistence type="inferred from homology"/>
<evidence type="ECO:0000313" key="13">
    <source>
        <dbReference type="Proteomes" id="UP000604381"/>
    </source>
</evidence>
<evidence type="ECO:0000256" key="5">
    <source>
        <dbReference type="ARBA" id="ARBA00022691"/>
    </source>
</evidence>
<dbReference type="SFLD" id="SFLDS00029">
    <property type="entry name" value="Radical_SAM"/>
    <property type="match status" value="1"/>
</dbReference>
<dbReference type="PANTHER" id="PTHR13932:SF5">
    <property type="entry name" value="RADICAL S-ADENOSYL METHIONINE DOMAIN-CONTAINING PROTEIN 1, MITOCHONDRIAL"/>
    <property type="match status" value="1"/>
</dbReference>
<keyword evidence="6 10" id="KW-0479">Metal-binding</keyword>
<dbReference type="EMBL" id="JADHEI010000033">
    <property type="protein sequence ID" value="MBF2735433.1"/>
    <property type="molecule type" value="Genomic_DNA"/>
</dbReference>
<dbReference type="Pfam" id="PF06969">
    <property type="entry name" value="HemN_C"/>
    <property type="match status" value="1"/>
</dbReference>
<evidence type="ECO:0000256" key="4">
    <source>
        <dbReference type="ARBA" id="ARBA00022617"/>
    </source>
</evidence>
<feature type="domain" description="Radical SAM core" evidence="11">
    <location>
        <begin position="2"/>
        <end position="235"/>
    </location>
</feature>
<comment type="caution">
    <text evidence="12">The sequence shown here is derived from an EMBL/GenBank/DDBJ whole genome shotgun (WGS) entry which is preliminary data.</text>
</comment>
<evidence type="ECO:0000256" key="8">
    <source>
        <dbReference type="ARBA" id="ARBA00023014"/>
    </source>
</evidence>
<dbReference type="SFLD" id="SFLDF00562">
    <property type="entry name" value="HemN-like__clustered_with_heat"/>
    <property type="match status" value="1"/>
</dbReference>